<evidence type="ECO:0000256" key="3">
    <source>
        <dbReference type="ARBA" id="ARBA00008609"/>
    </source>
</evidence>
<comment type="subunit">
    <text evidence="4">The glycine cleavage system is composed of four proteins: P, T, L and H.</text>
</comment>
<evidence type="ECO:0000256" key="8">
    <source>
        <dbReference type="ARBA" id="ARBA00022679"/>
    </source>
</evidence>
<keyword evidence="10" id="KW-0496">Mitochondrion</keyword>
<dbReference type="SUPFAM" id="SSF101790">
    <property type="entry name" value="Aminomethyltransferase beta-barrel domain"/>
    <property type="match status" value="1"/>
</dbReference>
<evidence type="ECO:0000313" key="16">
    <source>
        <dbReference type="Proteomes" id="UP000887560"/>
    </source>
</evidence>
<dbReference type="PANTHER" id="PTHR43757">
    <property type="entry name" value="AMINOMETHYLTRANSFERASE"/>
    <property type="match status" value="1"/>
</dbReference>
<dbReference type="GO" id="GO:0070176">
    <property type="term" value="C:DRM complex"/>
    <property type="evidence" value="ECO:0007669"/>
    <property type="project" value="InterPro"/>
</dbReference>
<dbReference type="CDD" id="cd02440">
    <property type="entry name" value="AdoMet_MTases"/>
    <property type="match status" value="1"/>
</dbReference>
<evidence type="ECO:0000256" key="9">
    <source>
        <dbReference type="ARBA" id="ARBA00022946"/>
    </source>
</evidence>
<evidence type="ECO:0000259" key="14">
    <source>
        <dbReference type="Pfam" id="PF08241"/>
    </source>
</evidence>
<dbReference type="Pfam" id="PF01571">
    <property type="entry name" value="GCV_T"/>
    <property type="match status" value="1"/>
</dbReference>
<dbReference type="GO" id="GO:0006546">
    <property type="term" value="P:glycine catabolic process"/>
    <property type="evidence" value="ECO:0007669"/>
    <property type="project" value="InterPro"/>
</dbReference>
<dbReference type="InterPro" id="IPR018737">
    <property type="entry name" value="DREAM_LIN52"/>
</dbReference>
<dbReference type="InterPro" id="IPR029043">
    <property type="entry name" value="GcvT/YgfZ_C"/>
</dbReference>
<name>A0A915PFZ0_9BILA</name>
<dbReference type="Pfam" id="PF08241">
    <property type="entry name" value="Methyltransf_11"/>
    <property type="match status" value="1"/>
</dbReference>
<proteinExistence type="inferred from homology"/>
<dbReference type="EC" id="2.1.2.10" evidence="5"/>
<evidence type="ECO:0000256" key="2">
    <source>
        <dbReference type="ARBA" id="ARBA00004173"/>
    </source>
</evidence>
<dbReference type="GO" id="GO:0004047">
    <property type="term" value="F:aminomethyltransferase activity"/>
    <property type="evidence" value="ECO:0007669"/>
    <property type="project" value="UniProtKB-EC"/>
</dbReference>
<dbReference type="GO" id="GO:0006355">
    <property type="term" value="P:regulation of DNA-templated transcription"/>
    <property type="evidence" value="ECO:0007669"/>
    <property type="project" value="InterPro"/>
</dbReference>
<comment type="similarity">
    <text evidence="3">Belongs to the GcvT family.</text>
</comment>
<comment type="catalytic activity">
    <reaction evidence="12">
        <text>N(6)-[(R)-S(8)-aminomethyldihydrolipoyl]-L-lysyl-[protein] + (6S)-5,6,7,8-tetrahydrofolate = N(6)-[(R)-dihydrolipoyl]-L-lysyl-[protein] + (6R)-5,10-methylene-5,6,7,8-tetrahydrofolate + NH4(+)</text>
        <dbReference type="Rhea" id="RHEA:16945"/>
        <dbReference type="Rhea" id="RHEA-COMP:10475"/>
        <dbReference type="Rhea" id="RHEA-COMP:10492"/>
        <dbReference type="ChEBI" id="CHEBI:15636"/>
        <dbReference type="ChEBI" id="CHEBI:28938"/>
        <dbReference type="ChEBI" id="CHEBI:57453"/>
        <dbReference type="ChEBI" id="CHEBI:83100"/>
        <dbReference type="ChEBI" id="CHEBI:83143"/>
        <dbReference type="EC" id="2.1.2.10"/>
    </reaction>
</comment>
<comment type="function">
    <text evidence="1">The glycine cleavage system catalyzes the degradation of glycine.</text>
</comment>
<accession>A0A915PFZ0</accession>
<evidence type="ECO:0000313" key="17">
    <source>
        <dbReference type="WBParaSite" id="scf7180000424614.g13589"/>
    </source>
</evidence>
<dbReference type="Proteomes" id="UP000887560">
    <property type="component" value="Unplaced"/>
</dbReference>
<reference evidence="17" key="1">
    <citation type="submission" date="2022-11" db="UniProtKB">
        <authorList>
            <consortium name="WormBaseParasite"/>
        </authorList>
    </citation>
    <scope>IDENTIFICATION</scope>
</reference>
<dbReference type="GO" id="GO:0005739">
    <property type="term" value="C:mitochondrion"/>
    <property type="evidence" value="ECO:0007669"/>
    <property type="project" value="UniProtKB-SubCell"/>
</dbReference>
<dbReference type="GO" id="GO:0008483">
    <property type="term" value="F:transaminase activity"/>
    <property type="evidence" value="ECO:0007669"/>
    <property type="project" value="UniProtKB-KW"/>
</dbReference>
<keyword evidence="7" id="KW-0032">Aminotransferase</keyword>
<dbReference type="PANTHER" id="PTHR43757:SF16">
    <property type="entry name" value="AMINOMETHYLTRANSFERASE, MITOCHONDRIAL"/>
    <property type="match status" value="1"/>
</dbReference>
<dbReference type="InterPro" id="IPR006223">
    <property type="entry name" value="GcvT"/>
</dbReference>
<dbReference type="InterPro" id="IPR006222">
    <property type="entry name" value="GCVT_N"/>
</dbReference>
<evidence type="ECO:0000256" key="11">
    <source>
        <dbReference type="ARBA" id="ARBA00031395"/>
    </source>
</evidence>
<dbReference type="InterPro" id="IPR013977">
    <property type="entry name" value="GcvT_C"/>
</dbReference>
<dbReference type="GO" id="GO:0005960">
    <property type="term" value="C:glycine cleavage complex"/>
    <property type="evidence" value="ECO:0007669"/>
    <property type="project" value="InterPro"/>
</dbReference>
<evidence type="ECO:0000256" key="12">
    <source>
        <dbReference type="ARBA" id="ARBA00047665"/>
    </source>
</evidence>
<dbReference type="Pfam" id="PF08669">
    <property type="entry name" value="GCV_T_C"/>
    <property type="match status" value="1"/>
</dbReference>
<evidence type="ECO:0000256" key="7">
    <source>
        <dbReference type="ARBA" id="ARBA00022576"/>
    </source>
</evidence>
<keyword evidence="16" id="KW-1185">Reference proteome</keyword>
<evidence type="ECO:0000256" key="10">
    <source>
        <dbReference type="ARBA" id="ARBA00023128"/>
    </source>
</evidence>
<evidence type="ECO:0000259" key="13">
    <source>
        <dbReference type="Pfam" id="PF01571"/>
    </source>
</evidence>
<dbReference type="Gene3D" id="3.30.1360.120">
    <property type="entry name" value="Probable tRNA modification gtpase trme, domain 1"/>
    <property type="match status" value="1"/>
</dbReference>
<feature type="domain" description="Aminomethyltransferase C-terminal" evidence="15">
    <location>
        <begin position="377"/>
        <end position="441"/>
    </location>
</feature>
<evidence type="ECO:0000259" key="15">
    <source>
        <dbReference type="Pfam" id="PF08669"/>
    </source>
</evidence>
<evidence type="ECO:0000256" key="6">
    <source>
        <dbReference type="ARBA" id="ARBA00015825"/>
    </source>
</evidence>
<protein>
    <recommendedName>
        <fullName evidence="6">Aminomethyltransferase, mitochondrial</fullName>
        <ecNumber evidence="5">2.1.2.10</ecNumber>
    </recommendedName>
    <alternativeName>
        <fullName evidence="11">Glycine cleavage system T protein</fullName>
    </alternativeName>
</protein>
<dbReference type="Gene3D" id="3.30.70.1400">
    <property type="entry name" value="Aminomethyltransferase beta-barrel domains"/>
    <property type="match status" value="1"/>
</dbReference>
<dbReference type="GO" id="GO:0008757">
    <property type="term" value="F:S-adenosylmethionine-dependent methyltransferase activity"/>
    <property type="evidence" value="ECO:0007669"/>
    <property type="project" value="InterPro"/>
</dbReference>
<dbReference type="SUPFAM" id="SSF103025">
    <property type="entry name" value="Folate-binding domain"/>
    <property type="match status" value="1"/>
</dbReference>
<dbReference type="InterPro" id="IPR027266">
    <property type="entry name" value="TrmE/GcvT-like"/>
</dbReference>
<keyword evidence="8" id="KW-0808">Transferase</keyword>
<dbReference type="Pfam" id="PF10044">
    <property type="entry name" value="LIN52"/>
    <property type="match status" value="1"/>
</dbReference>
<dbReference type="InterPro" id="IPR013216">
    <property type="entry name" value="Methyltransf_11"/>
</dbReference>
<sequence>MSDKVELESSASIQENSNLLCDEQIEERLSSELFNERMPSVLEFHRKYLIDRQSTKFRTELDPEDVKLVNGLGQLSADKLMDYVKGLQTSAVSLGNEECYKRTCLYDLHIRNGAKMVEFAGYLMPGQYNNLSIMDSVKYTRSNVGIFDISHMLQTKLEGTDREEFLESLTPADIQNMQLDTGALSIVVRTSDDFLFLVSNAARREVDLLHIQENVDKFHKHSKDVQLNILNDRALIAIQGPQMVNLLQPETDIKLDKLFFMHSAKGKVCGIDDCRVTRCGYTGEDGVEISVKENYAELIVENLLHSKTVQPKLIGIAARDILRVEAGLCLYGNELNEEITPIEAGINFVIAKQRRGSLGFPGAEKIIEQINKKNFTKKRVGLLAEGGKVPRAGMSVIDLSNNEVVGVVTSGCPSPCLGKNIAMAYLKKEWTKPGNILGVRSGSENKLNKITQIEIQVDLAQRAYDLLELPKDAHRLLLDIGCGSGLSGEVLEQNGHNWIGVDINVAKERLEDEVNQPEMNDFVQLDMGAGLPFQAAVFDGAISISAIQWLCHSNSKRDNPQKRLLKFFESLFACLSRSARAVFQFYPESDLQTEIICQQATRAGFQGGLVIDNPESQKQRKLFLVLSAGVNAAINTKTQMFNNSKKSEINQSHIEIFEKKMEEIKPFISSVSQTNETINDDRPPVLEIQENNFNVTEQQGSDLSYLLGDDYYIENGIIYQKETNNLLDIKQKDLSQSKDCFKQIIEETPNFNSNVCCGLCGSILTYELLINEHLPNIHPEVWKTNGIVDLEEIPYEAWLNEQPLNPSGRNSVRPGLGTKFTPQKVISDFRHVRSTRQLRRISQFRVNTSEMSIPELELVLQRKMVEKLGRKIPVTLVDKLHAKCGICDTVISLNKKFEIVHLVRHFNAWHPSTHKCAGTWPNKESTDNCKPLSSQDFAVIDTNSSSIDNLQCIWCGMFLSSNEIGMHFHEIHPEEVEVPKCNLCMQELLLNARLYERFREDFCVTMPDEYTFRRCNPDIVDIEDLDNSEIEENEDIDEINNELPSCEVFANSKMICGRRAKPKRKFITPIVRQAFLENSSFVSPITHSHWKCLLCHLDIYAAVISAGVIKHYKKFHPIQLPQIQLELCKARLDKISNKNMLIFGNERDKQRGTCSIECQICTQIFPMTPPFNICRAIRHIKMKHPEVMPEHNNGGECTNKDTFSPPKFDYLSQKETFNKLNIENEDDIIYAKELTDPKTLEMLSNNYNILFTKAFSISNKNIKQKIFILTQNNEEINALDVEEVIRVRDPLLDPMVVILNKDDKTKRKC</sequence>
<dbReference type="Gene3D" id="2.40.30.110">
    <property type="entry name" value="Aminomethyltransferase beta-barrel domains"/>
    <property type="match status" value="1"/>
</dbReference>
<organism evidence="16 17">
    <name type="scientific">Meloidogyne floridensis</name>
    <dbReference type="NCBI Taxonomy" id="298350"/>
    <lineage>
        <taxon>Eukaryota</taxon>
        <taxon>Metazoa</taxon>
        <taxon>Ecdysozoa</taxon>
        <taxon>Nematoda</taxon>
        <taxon>Chromadorea</taxon>
        <taxon>Rhabditida</taxon>
        <taxon>Tylenchina</taxon>
        <taxon>Tylenchomorpha</taxon>
        <taxon>Tylenchoidea</taxon>
        <taxon>Meloidogynidae</taxon>
        <taxon>Meloidogyninae</taxon>
        <taxon>Meloidogyne</taxon>
    </lineage>
</organism>
<dbReference type="Gene3D" id="4.10.1250.10">
    <property type="entry name" value="Aminomethyltransferase fragment"/>
    <property type="match status" value="1"/>
</dbReference>
<dbReference type="Gene3D" id="3.40.50.150">
    <property type="entry name" value="Vaccinia Virus protein VP39"/>
    <property type="match status" value="1"/>
</dbReference>
<feature type="domain" description="GCVT N-terminal" evidence="13">
    <location>
        <begin position="105"/>
        <end position="353"/>
    </location>
</feature>
<dbReference type="NCBIfam" id="TIGR00528">
    <property type="entry name" value="gcvT"/>
    <property type="match status" value="1"/>
</dbReference>
<dbReference type="WBParaSite" id="scf7180000424614.g13589">
    <property type="protein sequence ID" value="scf7180000424614.g13589"/>
    <property type="gene ID" value="scf7180000424614.g13589"/>
</dbReference>
<dbReference type="InterPro" id="IPR029063">
    <property type="entry name" value="SAM-dependent_MTases_sf"/>
</dbReference>
<evidence type="ECO:0000256" key="5">
    <source>
        <dbReference type="ARBA" id="ARBA00012616"/>
    </source>
</evidence>
<keyword evidence="9" id="KW-0809">Transit peptide</keyword>
<dbReference type="SUPFAM" id="SSF53335">
    <property type="entry name" value="S-adenosyl-L-methionine-dependent methyltransferases"/>
    <property type="match status" value="1"/>
</dbReference>
<feature type="domain" description="Methyltransferase type 11" evidence="14">
    <location>
        <begin position="478"/>
        <end position="552"/>
    </location>
</feature>
<dbReference type="InterPro" id="IPR028896">
    <property type="entry name" value="GcvT/YgfZ/DmdA"/>
</dbReference>
<evidence type="ECO:0000256" key="4">
    <source>
        <dbReference type="ARBA" id="ARBA00011690"/>
    </source>
</evidence>
<evidence type="ECO:0000256" key="1">
    <source>
        <dbReference type="ARBA" id="ARBA00003631"/>
    </source>
</evidence>
<comment type="subcellular location">
    <subcellularLocation>
        <location evidence="2">Mitochondrion</location>
    </subcellularLocation>
</comment>